<protein>
    <recommendedName>
        <fullName evidence="2">Hypervirulence associated protein TUDOR domain-containing protein</fullName>
    </recommendedName>
</protein>
<dbReference type="EMBL" id="LPXO01000003">
    <property type="protein sequence ID" value="KUF11586.1"/>
    <property type="molecule type" value="Genomic_DNA"/>
</dbReference>
<evidence type="ECO:0000256" key="1">
    <source>
        <dbReference type="SAM" id="MobiDB-lite"/>
    </source>
</evidence>
<feature type="domain" description="Hypervirulence associated protein TUDOR" evidence="2">
    <location>
        <begin position="7"/>
        <end position="68"/>
    </location>
</feature>
<dbReference type="Pfam" id="PF11160">
    <property type="entry name" value="Hva1_TUDOR"/>
    <property type="match status" value="1"/>
</dbReference>
<proteinExistence type="predicted"/>
<name>A0A0W7WLX1_9RHOB</name>
<accession>A0A0W7WLX1</accession>
<organism evidence="3 4">
    <name type="scientific">Pseudoponticoccus marisrubri</name>
    <dbReference type="NCBI Taxonomy" id="1685382"/>
    <lineage>
        <taxon>Bacteria</taxon>
        <taxon>Pseudomonadati</taxon>
        <taxon>Pseudomonadota</taxon>
        <taxon>Alphaproteobacteria</taxon>
        <taxon>Rhodobacterales</taxon>
        <taxon>Roseobacteraceae</taxon>
        <taxon>Pseudoponticoccus</taxon>
    </lineage>
</organism>
<dbReference type="InterPro" id="IPR021331">
    <property type="entry name" value="Hva1_TUDOR"/>
</dbReference>
<evidence type="ECO:0000313" key="4">
    <source>
        <dbReference type="Proteomes" id="UP000054396"/>
    </source>
</evidence>
<feature type="compositionally biased region" description="Basic and acidic residues" evidence="1">
    <location>
        <begin position="53"/>
        <end position="62"/>
    </location>
</feature>
<dbReference type="OrthoDB" id="283968at2"/>
<sequence>MSTFNEGDRVEWDWGNGTAEGEIVQRYTRKITVKIKGNEVTRDASPEAPAFRIRQDDGDEVLKSGSELRAA</sequence>
<reference evidence="3 4" key="1">
    <citation type="submission" date="2015-12" db="EMBL/GenBank/DDBJ databases">
        <authorList>
            <person name="Shamseldin A."/>
            <person name="Moawad H."/>
            <person name="Abd El-Rahim W.M."/>
            <person name="Sadowsky M.J."/>
        </authorList>
    </citation>
    <scope>NUCLEOTIDE SEQUENCE [LARGE SCALE GENOMIC DNA]</scope>
    <source>
        <strain evidence="3 4">SJ5A-1</strain>
    </source>
</reference>
<dbReference type="AlphaFoldDB" id="A0A0W7WLX1"/>
<feature type="region of interest" description="Disordered" evidence="1">
    <location>
        <begin position="40"/>
        <end position="71"/>
    </location>
</feature>
<gene>
    <name evidence="3" type="ORF">AVJ23_07460</name>
</gene>
<dbReference type="STRING" id="1685382.AVJ23_07460"/>
<keyword evidence="4" id="KW-1185">Reference proteome</keyword>
<dbReference type="Proteomes" id="UP000054396">
    <property type="component" value="Unassembled WGS sequence"/>
</dbReference>
<comment type="caution">
    <text evidence="3">The sequence shown here is derived from an EMBL/GenBank/DDBJ whole genome shotgun (WGS) entry which is preliminary data.</text>
</comment>
<evidence type="ECO:0000313" key="3">
    <source>
        <dbReference type="EMBL" id="KUF11586.1"/>
    </source>
</evidence>
<evidence type="ECO:0000259" key="2">
    <source>
        <dbReference type="Pfam" id="PF11160"/>
    </source>
</evidence>
<dbReference type="RefSeq" id="WP_058861532.1">
    <property type="nucleotide sequence ID" value="NZ_LPXO01000003.1"/>
</dbReference>